<feature type="domain" description="Response regulatory" evidence="5">
    <location>
        <begin position="2"/>
        <end position="118"/>
    </location>
</feature>
<dbReference type="PROSITE" id="PS00622">
    <property type="entry name" value="HTH_LUXR_1"/>
    <property type="match status" value="1"/>
</dbReference>
<keyword evidence="7" id="KW-1185">Reference proteome</keyword>
<dbReference type="InterPro" id="IPR001789">
    <property type="entry name" value="Sig_transdc_resp-reg_receiver"/>
</dbReference>
<organism evidence="6 7">
    <name type="scientific">Andreprevotia lacus DSM 23236</name>
    <dbReference type="NCBI Taxonomy" id="1121001"/>
    <lineage>
        <taxon>Bacteria</taxon>
        <taxon>Pseudomonadati</taxon>
        <taxon>Pseudomonadota</taxon>
        <taxon>Betaproteobacteria</taxon>
        <taxon>Neisseriales</taxon>
        <taxon>Chitinibacteraceae</taxon>
        <taxon>Andreprevotia</taxon>
    </lineage>
</organism>
<reference evidence="6 7" key="1">
    <citation type="submission" date="2017-04" db="EMBL/GenBank/DDBJ databases">
        <authorList>
            <person name="Afonso C.L."/>
            <person name="Miller P.J."/>
            <person name="Scott M.A."/>
            <person name="Spackman E."/>
            <person name="Goraichik I."/>
            <person name="Dimitrov K.M."/>
            <person name="Suarez D.L."/>
            <person name="Swayne D.E."/>
        </authorList>
    </citation>
    <scope>NUCLEOTIDE SEQUENCE [LARGE SCALE GENOMIC DNA]</scope>
    <source>
        <strain evidence="6 7">DSM 23236</strain>
    </source>
</reference>
<dbReference type="SUPFAM" id="SSF46894">
    <property type="entry name" value="C-terminal effector domain of the bipartite response regulators"/>
    <property type="match status" value="1"/>
</dbReference>
<dbReference type="CDD" id="cd17535">
    <property type="entry name" value="REC_NarL-like"/>
    <property type="match status" value="1"/>
</dbReference>
<name>A0A1W1XWI6_9NEIS</name>
<accession>A0A1W1XWI6</accession>
<dbReference type="SMART" id="SM00421">
    <property type="entry name" value="HTH_LUXR"/>
    <property type="match status" value="1"/>
</dbReference>
<feature type="modified residue" description="4-aspartylphosphate" evidence="3">
    <location>
        <position position="53"/>
    </location>
</feature>
<dbReference type="Gene3D" id="3.40.50.2300">
    <property type="match status" value="1"/>
</dbReference>
<dbReference type="Proteomes" id="UP000192761">
    <property type="component" value="Unassembled WGS sequence"/>
</dbReference>
<dbReference type="PANTHER" id="PTHR43214">
    <property type="entry name" value="TWO-COMPONENT RESPONSE REGULATOR"/>
    <property type="match status" value="1"/>
</dbReference>
<dbReference type="EMBL" id="FWXD01000019">
    <property type="protein sequence ID" value="SMC27878.1"/>
    <property type="molecule type" value="Genomic_DNA"/>
</dbReference>
<evidence type="ECO:0000256" key="1">
    <source>
        <dbReference type="ARBA" id="ARBA00022553"/>
    </source>
</evidence>
<dbReference type="CDD" id="cd06170">
    <property type="entry name" value="LuxR_C_like"/>
    <property type="match status" value="1"/>
</dbReference>
<sequence length="203" mass="22257">MRFIIADDHAIFRTGLKLLLGQLPGWQLQAEAGDAASLKALLQQHEADVLIMDYHMPGDDSMAVLGYLKQRHPGLRVLMLTAAQSGGLLQQLLDQGADGLALKDEAPEVMLDAARSVAAGRRYLSPLARERLQDAGIELTARESQLLQLICAGQSSVEIAERLALSARTVDKHREHIFRKLDVNNVAQLLNKARLLGLLDARL</sequence>
<evidence type="ECO:0000313" key="7">
    <source>
        <dbReference type="Proteomes" id="UP000192761"/>
    </source>
</evidence>
<dbReference type="PROSITE" id="PS50043">
    <property type="entry name" value="HTH_LUXR_2"/>
    <property type="match status" value="1"/>
</dbReference>
<dbReference type="InterPro" id="IPR016032">
    <property type="entry name" value="Sig_transdc_resp-reg_C-effctor"/>
</dbReference>
<dbReference type="Pfam" id="PF00072">
    <property type="entry name" value="Response_reg"/>
    <property type="match status" value="1"/>
</dbReference>
<dbReference type="InterPro" id="IPR011006">
    <property type="entry name" value="CheY-like_superfamily"/>
</dbReference>
<evidence type="ECO:0000313" key="6">
    <source>
        <dbReference type="EMBL" id="SMC27878.1"/>
    </source>
</evidence>
<evidence type="ECO:0000256" key="2">
    <source>
        <dbReference type="ARBA" id="ARBA00023125"/>
    </source>
</evidence>
<keyword evidence="1 3" id="KW-0597">Phosphoprotein</keyword>
<evidence type="ECO:0000256" key="3">
    <source>
        <dbReference type="PROSITE-ProRule" id="PRU00169"/>
    </source>
</evidence>
<dbReference type="RefSeq" id="WP_084091669.1">
    <property type="nucleotide sequence ID" value="NZ_FWXD01000019.1"/>
</dbReference>
<gene>
    <name evidence="6" type="ORF">SAMN02745857_03007</name>
</gene>
<dbReference type="PRINTS" id="PR00038">
    <property type="entry name" value="HTHLUXR"/>
</dbReference>
<dbReference type="Pfam" id="PF00196">
    <property type="entry name" value="GerE"/>
    <property type="match status" value="1"/>
</dbReference>
<dbReference type="OrthoDB" id="9780593at2"/>
<dbReference type="PROSITE" id="PS50110">
    <property type="entry name" value="RESPONSE_REGULATORY"/>
    <property type="match status" value="1"/>
</dbReference>
<dbReference type="GO" id="GO:0000160">
    <property type="term" value="P:phosphorelay signal transduction system"/>
    <property type="evidence" value="ECO:0007669"/>
    <property type="project" value="InterPro"/>
</dbReference>
<protein>
    <submittedName>
        <fullName evidence="6">Two component transcriptional regulator, LuxR family</fullName>
    </submittedName>
</protein>
<dbReference type="STRING" id="1121001.SAMN02745857_03007"/>
<dbReference type="GO" id="GO:0006355">
    <property type="term" value="P:regulation of DNA-templated transcription"/>
    <property type="evidence" value="ECO:0007669"/>
    <property type="project" value="InterPro"/>
</dbReference>
<dbReference type="InterPro" id="IPR000792">
    <property type="entry name" value="Tscrpt_reg_LuxR_C"/>
</dbReference>
<dbReference type="InterPro" id="IPR058245">
    <property type="entry name" value="NreC/VraR/RcsB-like_REC"/>
</dbReference>
<dbReference type="InterPro" id="IPR039420">
    <property type="entry name" value="WalR-like"/>
</dbReference>
<feature type="domain" description="HTH luxR-type" evidence="4">
    <location>
        <begin position="132"/>
        <end position="197"/>
    </location>
</feature>
<dbReference type="PANTHER" id="PTHR43214:SF17">
    <property type="entry name" value="TRANSCRIPTIONAL REGULATORY PROTEIN RCSB"/>
    <property type="match status" value="1"/>
</dbReference>
<dbReference type="GO" id="GO:0003677">
    <property type="term" value="F:DNA binding"/>
    <property type="evidence" value="ECO:0007669"/>
    <property type="project" value="UniProtKB-KW"/>
</dbReference>
<dbReference type="SUPFAM" id="SSF52172">
    <property type="entry name" value="CheY-like"/>
    <property type="match status" value="1"/>
</dbReference>
<dbReference type="SMART" id="SM00448">
    <property type="entry name" value="REC"/>
    <property type="match status" value="1"/>
</dbReference>
<keyword evidence="2" id="KW-0238">DNA-binding</keyword>
<evidence type="ECO:0000259" key="5">
    <source>
        <dbReference type="PROSITE" id="PS50110"/>
    </source>
</evidence>
<proteinExistence type="predicted"/>
<dbReference type="AlphaFoldDB" id="A0A1W1XWI6"/>
<evidence type="ECO:0000259" key="4">
    <source>
        <dbReference type="PROSITE" id="PS50043"/>
    </source>
</evidence>